<evidence type="ECO:0000313" key="2">
    <source>
        <dbReference type="Proteomes" id="UP000464378"/>
    </source>
</evidence>
<proteinExistence type="predicted"/>
<organism evidence="1">
    <name type="scientific">Tuwongella immobilis</name>
    <dbReference type="NCBI Taxonomy" id="692036"/>
    <lineage>
        <taxon>Bacteria</taxon>
        <taxon>Pseudomonadati</taxon>
        <taxon>Planctomycetota</taxon>
        <taxon>Planctomycetia</taxon>
        <taxon>Gemmatales</taxon>
        <taxon>Gemmataceae</taxon>
        <taxon>Tuwongella</taxon>
    </lineage>
</organism>
<protein>
    <submittedName>
        <fullName evidence="1">Uncharacterized protein</fullName>
    </submittedName>
</protein>
<accession>A0A6C2YHS7</accession>
<dbReference type="KEGG" id="tim:GMBLW1_31490"/>
<sequence length="149" mass="17243">MICEVNNEPTPAHWISYAELGFNGPVELPVYPYTLRYDFNELRDLIALDADDFVLAMKQDYEQTGDTYPQYLHDLGYPLIDVLAQHEDAFCETIKTWLHSELLGHCFPWKHPYEEVRWVICSVDTVRCRGGSVEVLGQAFRKVEQGSSR</sequence>
<reference evidence="1" key="1">
    <citation type="submission" date="2019-04" db="EMBL/GenBank/DDBJ databases">
        <authorList>
            <consortium name="Science for Life Laboratories"/>
        </authorList>
    </citation>
    <scope>NUCLEOTIDE SEQUENCE</scope>
    <source>
        <strain evidence="1">MBLW1</strain>
    </source>
</reference>
<gene>
    <name evidence="1" type="ORF">GMBLW1_31490</name>
</gene>
<dbReference type="InParanoid" id="A0A6C2YHS7"/>
<keyword evidence="2" id="KW-1185">Reference proteome</keyword>
<evidence type="ECO:0000313" key="1">
    <source>
        <dbReference type="EMBL" id="VIP00811.1"/>
    </source>
</evidence>
<name>A0A6C2YHS7_9BACT</name>
<dbReference type="EMBL" id="LR593887">
    <property type="protein sequence ID" value="VTR97040.1"/>
    <property type="molecule type" value="Genomic_DNA"/>
</dbReference>
<dbReference type="AlphaFoldDB" id="A0A6C2YHS7"/>
<dbReference type="EMBL" id="LR586016">
    <property type="protein sequence ID" value="VIP00811.1"/>
    <property type="molecule type" value="Genomic_DNA"/>
</dbReference>
<dbReference type="Proteomes" id="UP000464378">
    <property type="component" value="Chromosome"/>
</dbReference>